<dbReference type="EMBL" id="NKDB02000002">
    <property type="protein sequence ID" value="RKJ96735.1"/>
    <property type="molecule type" value="Genomic_DNA"/>
</dbReference>
<evidence type="ECO:0008006" key="3">
    <source>
        <dbReference type="Google" id="ProtNLM"/>
    </source>
</evidence>
<evidence type="ECO:0000313" key="1">
    <source>
        <dbReference type="EMBL" id="RKJ96735.1"/>
    </source>
</evidence>
<sequence length="75" mass="8433">MKYLVVLAVIAVVYALWRSQRRPPPRQDGTPRPRIAPPQDMVRCAHCGVHLPQGEALWADGRSYCCRAHQEQGPA</sequence>
<gene>
    <name evidence="1" type="ORF">CE154_012015</name>
</gene>
<name>A0A420KC13_9BURK</name>
<comment type="caution">
    <text evidence="1">The sequence shown here is derived from an EMBL/GenBank/DDBJ whole genome shotgun (WGS) entry which is preliminary data.</text>
</comment>
<protein>
    <recommendedName>
        <fullName evidence="3">MYND finger</fullName>
    </recommendedName>
</protein>
<accession>A0A420KC13</accession>
<proteinExistence type="predicted"/>
<dbReference type="InterPro" id="IPR049708">
    <property type="entry name" value="PP0621-like"/>
</dbReference>
<organism evidence="1 2">
    <name type="scientific">Alicycliphilus denitrificans</name>
    <dbReference type="NCBI Taxonomy" id="179636"/>
    <lineage>
        <taxon>Bacteria</taxon>
        <taxon>Pseudomonadati</taxon>
        <taxon>Pseudomonadota</taxon>
        <taxon>Betaproteobacteria</taxon>
        <taxon>Burkholderiales</taxon>
        <taxon>Comamonadaceae</taxon>
        <taxon>Alicycliphilus</taxon>
    </lineage>
</organism>
<reference evidence="1 2" key="1">
    <citation type="submission" date="2018-09" db="EMBL/GenBank/DDBJ databases">
        <title>Genome comparison of Alicycliphilus sp. BQ1, a polyurethanolytic bacterium, with its closest phylogenetic relatives Alicycliphilus denitrificans BC and K601, unable to attack polyurethane.</title>
        <authorList>
            <person name="Loza-Tavera H."/>
            <person name="Lozano L."/>
            <person name="Cevallos M."/>
            <person name="Maya-Lucas O."/>
            <person name="Garcia-Mena J."/>
            <person name="Hernandez J."/>
        </authorList>
    </citation>
    <scope>NUCLEOTIDE SEQUENCE [LARGE SCALE GENOMIC DNA]</scope>
    <source>
        <strain evidence="1 2">BQ1</strain>
    </source>
</reference>
<dbReference type="NCBIfam" id="NF041023">
    <property type="entry name" value="PP0621_fam"/>
    <property type="match status" value="1"/>
</dbReference>
<dbReference type="AlphaFoldDB" id="A0A420KC13"/>
<evidence type="ECO:0000313" key="2">
    <source>
        <dbReference type="Proteomes" id="UP000216225"/>
    </source>
</evidence>
<dbReference type="RefSeq" id="WP_094438287.1">
    <property type="nucleotide sequence ID" value="NZ_NKDB02000002.1"/>
</dbReference>
<dbReference type="Proteomes" id="UP000216225">
    <property type="component" value="Unassembled WGS sequence"/>
</dbReference>